<dbReference type="InterPro" id="IPR013766">
    <property type="entry name" value="Thioredoxin_domain"/>
</dbReference>
<comment type="caution">
    <text evidence="9">The sequence shown here is derived from an EMBL/GenBank/DDBJ whole genome shotgun (WGS) entry which is preliminary data.</text>
</comment>
<organism evidence="9">
    <name type="scientific">Hydrogenobacter sp</name>
    <dbReference type="NCBI Taxonomy" id="2152829"/>
    <lineage>
        <taxon>Bacteria</taxon>
        <taxon>Pseudomonadati</taxon>
        <taxon>Aquificota</taxon>
        <taxon>Aquificia</taxon>
        <taxon>Aquificales</taxon>
        <taxon>Aquificaceae</taxon>
        <taxon>Hydrogenobacter</taxon>
    </lineage>
</organism>
<keyword evidence="5" id="KW-1015">Disulfide bond</keyword>
<dbReference type="PROSITE" id="PS51352">
    <property type="entry name" value="THIOREDOXIN_2"/>
    <property type="match status" value="1"/>
</dbReference>
<dbReference type="Pfam" id="PF10411">
    <property type="entry name" value="DsbC_N"/>
    <property type="match status" value="1"/>
</dbReference>
<dbReference type="InterPro" id="IPR009094">
    <property type="entry name" value="DiS-bond_isomerase_DsbC/G_N_sf"/>
</dbReference>
<dbReference type="InterPro" id="IPR036249">
    <property type="entry name" value="Thioredoxin-like_sf"/>
</dbReference>
<evidence type="ECO:0000256" key="5">
    <source>
        <dbReference type="ARBA" id="ARBA00023157"/>
    </source>
</evidence>
<evidence type="ECO:0000256" key="2">
    <source>
        <dbReference type="ARBA" id="ARBA00009813"/>
    </source>
</evidence>
<dbReference type="AlphaFoldDB" id="A0A7C2V2T8"/>
<feature type="chain" id="PRO_5028288888" evidence="7">
    <location>
        <begin position="27"/>
        <end position="247"/>
    </location>
</feature>
<keyword evidence="6" id="KW-0676">Redox-active center</keyword>
<protein>
    <submittedName>
        <fullName evidence="9">DsbC family protein</fullName>
    </submittedName>
</protein>
<evidence type="ECO:0000256" key="3">
    <source>
        <dbReference type="ARBA" id="ARBA00022729"/>
    </source>
</evidence>
<dbReference type="InterPro" id="IPR051470">
    <property type="entry name" value="Thiol:disulfide_interchange"/>
</dbReference>
<comment type="similarity">
    <text evidence="2">Belongs to the thioredoxin family. DsbC subfamily.</text>
</comment>
<dbReference type="Gene3D" id="3.10.450.70">
    <property type="entry name" value="Disulphide bond isomerase, DsbC/G, N-terminal"/>
    <property type="match status" value="1"/>
</dbReference>
<accession>A0A7C2V2T8</accession>
<dbReference type="PANTHER" id="PTHR35272">
    <property type="entry name" value="THIOL:DISULFIDE INTERCHANGE PROTEIN DSBC-RELATED"/>
    <property type="match status" value="1"/>
</dbReference>
<sequence>MLKKASLISVLSVALLTLSTCGQGSAKCPTKDQVKTQVKELIPQDFTVESVVQLQDIKGLCEVVIKVGAQPLVFYMDGQSKYILAGNLISLKDKKNITRERQQEFMKVSKDQLKELEKYVNIKFGEGDKYIYFITDPDCPFCKRSNPIIEEWAKKNKVQVKVILFPLPIHPEAFGKSVALVCDKKGFKEYTEGYNSQNQCEEGKKAIQANLEFLNKLGINGTPTFIGMNGSMHSGVPTEEDLNRLVK</sequence>
<feature type="signal peptide" evidence="7">
    <location>
        <begin position="1"/>
        <end position="26"/>
    </location>
</feature>
<dbReference type="EMBL" id="DSFP01000022">
    <property type="protein sequence ID" value="HEW45358.1"/>
    <property type="molecule type" value="Genomic_DNA"/>
</dbReference>
<evidence type="ECO:0000313" key="9">
    <source>
        <dbReference type="EMBL" id="HEW45358.1"/>
    </source>
</evidence>
<dbReference type="CDD" id="cd03020">
    <property type="entry name" value="DsbA_DsbC_DsbG"/>
    <property type="match status" value="1"/>
</dbReference>
<evidence type="ECO:0000259" key="8">
    <source>
        <dbReference type="PROSITE" id="PS51352"/>
    </source>
</evidence>
<evidence type="ECO:0000256" key="1">
    <source>
        <dbReference type="ARBA" id="ARBA00004418"/>
    </source>
</evidence>
<keyword evidence="3 7" id="KW-0732">Signal</keyword>
<gene>
    <name evidence="9" type="ORF">ENO47_01610</name>
</gene>
<dbReference type="Pfam" id="PF13098">
    <property type="entry name" value="Thioredoxin_2"/>
    <property type="match status" value="1"/>
</dbReference>
<dbReference type="InterPro" id="IPR018950">
    <property type="entry name" value="DiS-bond_isomerase_DsbC/G_N"/>
</dbReference>
<keyword evidence="4" id="KW-0574">Periplasm</keyword>
<reference evidence="9" key="1">
    <citation type="journal article" date="2020" name="mSystems">
        <title>Genome- and Community-Level Interaction Insights into Carbon Utilization and Element Cycling Functions of Hydrothermarchaeota in Hydrothermal Sediment.</title>
        <authorList>
            <person name="Zhou Z."/>
            <person name="Liu Y."/>
            <person name="Xu W."/>
            <person name="Pan J."/>
            <person name="Luo Z.H."/>
            <person name="Li M."/>
        </authorList>
    </citation>
    <scope>NUCLEOTIDE SEQUENCE [LARGE SCALE GENOMIC DNA]</scope>
    <source>
        <strain evidence="9">SpSt-132</strain>
    </source>
</reference>
<proteinExistence type="inferred from homology"/>
<dbReference type="PANTHER" id="PTHR35272:SF3">
    <property type="entry name" value="THIOL:DISULFIDE INTERCHANGE PROTEIN DSBC"/>
    <property type="match status" value="1"/>
</dbReference>
<feature type="domain" description="Thioredoxin" evidence="8">
    <location>
        <begin position="65"/>
        <end position="247"/>
    </location>
</feature>
<evidence type="ECO:0000256" key="4">
    <source>
        <dbReference type="ARBA" id="ARBA00022764"/>
    </source>
</evidence>
<evidence type="ECO:0000256" key="6">
    <source>
        <dbReference type="ARBA" id="ARBA00023284"/>
    </source>
</evidence>
<dbReference type="Gene3D" id="3.40.30.10">
    <property type="entry name" value="Glutaredoxin"/>
    <property type="match status" value="1"/>
</dbReference>
<evidence type="ECO:0000256" key="7">
    <source>
        <dbReference type="SAM" id="SignalP"/>
    </source>
</evidence>
<dbReference type="InterPro" id="IPR012336">
    <property type="entry name" value="Thioredoxin-like_fold"/>
</dbReference>
<dbReference type="InterPro" id="IPR033954">
    <property type="entry name" value="DiS-bond_Isoase_DsbC/G"/>
</dbReference>
<dbReference type="GO" id="GO:0042597">
    <property type="term" value="C:periplasmic space"/>
    <property type="evidence" value="ECO:0007669"/>
    <property type="project" value="UniProtKB-SubCell"/>
</dbReference>
<comment type="subcellular location">
    <subcellularLocation>
        <location evidence="1">Periplasm</location>
    </subcellularLocation>
</comment>
<name>A0A7C2V2T8_9AQUI</name>
<dbReference type="SUPFAM" id="SSF52833">
    <property type="entry name" value="Thioredoxin-like"/>
    <property type="match status" value="1"/>
</dbReference>